<evidence type="ECO:0000313" key="4">
    <source>
        <dbReference type="Proteomes" id="UP000597761"/>
    </source>
</evidence>
<dbReference type="Proteomes" id="UP000597761">
    <property type="component" value="Unassembled WGS sequence"/>
</dbReference>
<sequence>MLTSMATAVLSAAEEAPAPTIAPAPVVMLVIFGIFLLLLFVTVSFTNVGMRHDAHDEHVDPQRTLPAEHHREQRH</sequence>
<comment type="caution">
    <text evidence="3">The sequence shown here is derived from an EMBL/GenBank/DDBJ whole genome shotgun (WGS) entry which is preliminary data.</text>
</comment>
<feature type="region of interest" description="Disordered" evidence="1">
    <location>
        <begin position="55"/>
        <end position="75"/>
    </location>
</feature>
<evidence type="ECO:0000313" key="3">
    <source>
        <dbReference type="EMBL" id="GGC84945.1"/>
    </source>
</evidence>
<proteinExistence type="predicted"/>
<dbReference type="EMBL" id="BMJI01000003">
    <property type="protein sequence ID" value="GGC84945.1"/>
    <property type="molecule type" value="Genomic_DNA"/>
</dbReference>
<keyword evidence="2" id="KW-0472">Membrane</keyword>
<evidence type="ECO:0000256" key="2">
    <source>
        <dbReference type="SAM" id="Phobius"/>
    </source>
</evidence>
<accession>A0ABQ1NTL5</accession>
<evidence type="ECO:0000256" key="1">
    <source>
        <dbReference type="SAM" id="MobiDB-lite"/>
    </source>
</evidence>
<keyword evidence="2" id="KW-1133">Transmembrane helix</keyword>
<reference evidence="4" key="1">
    <citation type="journal article" date="2019" name="Int. J. Syst. Evol. Microbiol.">
        <title>The Global Catalogue of Microorganisms (GCM) 10K type strain sequencing project: providing services to taxonomists for standard genome sequencing and annotation.</title>
        <authorList>
            <consortium name="The Broad Institute Genomics Platform"/>
            <consortium name="The Broad Institute Genome Sequencing Center for Infectious Disease"/>
            <person name="Wu L."/>
            <person name="Ma J."/>
        </authorList>
    </citation>
    <scope>NUCLEOTIDE SEQUENCE [LARGE SCALE GENOMIC DNA]</scope>
    <source>
        <strain evidence="4">CGMCC 1.15480</strain>
    </source>
</reference>
<organism evidence="3 4">
    <name type="scientific">Tersicoccus solisilvae</name>
    <dbReference type="NCBI Taxonomy" id="1882339"/>
    <lineage>
        <taxon>Bacteria</taxon>
        <taxon>Bacillati</taxon>
        <taxon>Actinomycetota</taxon>
        <taxon>Actinomycetes</taxon>
        <taxon>Micrococcales</taxon>
        <taxon>Micrococcaceae</taxon>
        <taxon>Tersicoccus</taxon>
    </lineage>
</organism>
<name>A0ABQ1NTL5_9MICC</name>
<protein>
    <submittedName>
        <fullName evidence="3">Uncharacterized protein</fullName>
    </submittedName>
</protein>
<feature type="transmembrane region" description="Helical" evidence="2">
    <location>
        <begin position="25"/>
        <end position="45"/>
    </location>
</feature>
<gene>
    <name evidence="3" type="ORF">GCM10011512_09760</name>
</gene>
<dbReference type="RefSeq" id="WP_188666965.1">
    <property type="nucleotide sequence ID" value="NZ_BMJI01000003.1"/>
</dbReference>
<keyword evidence="4" id="KW-1185">Reference proteome</keyword>
<keyword evidence="2" id="KW-0812">Transmembrane</keyword>